<dbReference type="EMBL" id="PZZZ01000003">
    <property type="protein sequence ID" value="PTM96584.1"/>
    <property type="molecule type" value="Genomic_DNA"/>
</dbReference>
<reference evidence="12 13" key="1">
    <citation type="submission" date="2018-04" db="EMBL/GenBank/DDBJ databases">
        <title>Genomic Encyclopedia of Type Strains, Phase IV (KMG-IV): sequencing the most valuable type-strain genomes for metagenomic binning, comparative biology and taxonomic classification.</title>
        <authorList>
            <person name="Goeker M."/>
        </authorList>
    </citation>
    <scope>NUCLEOTIDE SEQUENCE [LARGE SCALE GENOMIC DNA]</scope>
    <source>
        <strain evidence="12 13">DSM 7138</strain>
    </source>
</reference>
<dbReference type="NCBIfam" id="TIGR01842">
    <property type="entry name" value="type_I_sec_PrtD"/>
    <property type="match status" value="1"/>
</dbReference>
<organism evidence="12 13">
    <name type="scientific">Mycoplana dimorpha</name>
    <dbReference type="NCBI Taxonomy" id="28320"/>
    <lineage>
        <taxon>Bacteria</taxon>
        <taxon>Pseudomonadati</taxon>
        <taxon>Pseudomonadota</taxon>
        <taxon>Alphaproteobacteria</taxon>
        <taxon>Hyphomicrobiales</taxon>
        <taxon>Rhizobiaceae</taxon>
        <taxon>Mycoplana</taxon>
    </lineage>
</organism>
<feature type="compositionally biased region" description="Low complexity" evidence="8">
    <location>
        <begin position="204"/>
        <end position="220"/>
    </location>
</feature>
<feature type="region of interest" description="Disordered" evidence="8">
    <location>
        <begin position="54"/>
        <end position="319"/>
    </location>
</feature>
<dbReference type="InterPro" id="IPR003593">
    <property type="entry name" value="AAA+_ATPase"/>
</dbReference>
<dbReference type="GO" id="GO:0016887">
    <property type="term" value="F:ATP hydrolysis activity"/>
    <property type="evidence" value="ECO:0007669"/>
    <property type="project" value="InterPro"/>
</dbReference>
<evidence type="ECO:0000256" key="2">
    <source>
        <dbReference type="ARBA" id="ARBA00005417"/>
    </source>
</evidence>
<feature type="transmembrane region" description="Helical" evidence="9">
    <location>
        <begin position="456"/>
        <end position="474"/>
    </location>
</feature>
<evidence type="ECO:0000256" key="1">
    <source>
        <dbReference type="ARBA" id="ARBA00004651"/>
    </source>
</evidence>
<keyword evidence="6 9" id="KW-1133">Transmembrane helix</keyword>
<evidence type="ECO:0000313" key="12">
    <source>
        <dbReference type="EMBL" id="PTM96584.1"/>
    </source>
</evidence>
<feature type="compositionally biased region" description="Basic and acidic residues" evidence="8">
    <location>
        <begin position="132"/>
        <end position="150"/>
    </location>
</feature>
<keyword evidence="4" id="KW-0547">Nucleotide-binding</keyword>
<protein>
    <submittedName>
        <fullName evidence="12">ATP-binding cassette subfamily C protein</fullName>
    </submittedName>
</protein>
<dbReference type="PROSITE" id="PS50893">
    <property type="entry name" value="ABC_TRANSPORTER_2"/>
    <property type="match status" value="1"/>
</dbReference>
<feature type="transmembrane region" description="Helical" evidence="9">
    <location>
        <begin position="382"/>
        <end position="400"/>
    </location>
</feature>
<dbReference type="PROSITE" id="PS00211">
    <property type="entry name" value="ABC_TRANSPORTER_1"/>
    <property type="match status" value="1"/>
</dbReference>
<keyword evidence="13" id="KW-1185">Reference proteome</keyword>
<name>A0A2T5BC82_MYCDI</name>
<evidence type="ECO:0000256" key="4">
    <source>
        <dbReference type="ARBA" id="ARBA00022741"/>
    </source>
</evidence>
<evidence type="ECO:0000256" key="8">
    <source>
        <dbReference type="SAM" id="MobiDB-lite"/>
    </source>
</evidence>
<evidence type="ECO:0000256" key="3">
    <source>
        <dbReference type="ARBA" id="ARBA00022692"/>
    </source>
</evidence>
<feature type="transmembrane region" description="Helical" evidence="9">
    <location>
        <begin position="346"/>
        <end position="370"/>
    </location>
</feature>
<feature type="domain" description="ABC transmembrane type-1" evidence="11">
    <location>
        <begin position="347"/>
        <end position="623"/>
    </location>
</feature>
<dbReference type="Proteomes" id="UP000241247">
    <property type="component" value="Unassembled WGS sequence"/>
</dbReference>
<dbReference type="PANTHER" id="PTHR43394">
    <property type="entry name" value="ATP-DEPENDENT PERMEASE MDL1, MITOCHONDRIAL"/>
    <property type="match status" value="1"/>
</dbReference>
<sequence length="898" mass="94176">MSDNRKRSPDAMNASAQVEYAAKRQEPAPELDRAYERFEQAVTAFINVALDDSGSAAHKAGPSATADGAPGAARPIGTSPAATVNPRPGGGPVAAPPPAPVPGVAPAAEAAPPAPVEPQGASSEAEPGLAGTRDRAAEVPFLRRSDERITAEGPGVVRRQPDPPPAATPQLLQGGQAAAEPRPGNGQASPPPPKQADAVAPDMTRTAPRPADRPAAGGTRLSFGLDQPTVLRFDAGSPPAGMPRPQAQAHPAAEAAAPKADSKPLSEATPKPAKPEPTVAKSAEGLVTIEADTGPIKAENRSGNPTFSSGGGKGSGSGGGTFHKRLGPIDFSASLKAGVSAVRRNLAAVMLFTLVSNVLVLAIPIYLFQISDRVLTSRSVDTLIMLTLVIVGAIVLQSAFDAIRRFILMRTAVEVAAQLGAPILSAAARASLNSNGREYQTLGDLQQVRSFLLSRTLLSFLDAPLAPLFVLAVFLIHPHLGSIVIATALLLLVFTLINQRLTATSFAEANTAQVKANLHLEAMSRNSQVINALAMIPEAVQIWGRDTATSLRAQVIAQDRNIAMTALSKGVRLLSQVAMLGWGAHLAIKGEMTGGMVIASSIIAGRGLAPIDSAIEGWHQYSQSLAAYARITALLKASPLNFERLNLPRPEGRLDVERLLYVPGGTKRVVLNGISFSLQPGDSLAVIGNSGAGKTTLGKMLVGSILPTSGNVRLDLMDLRNWDQRQFGENIGYLPQDVQLFPGTIKANIARMREDATDEQIYKAAMLADVHEMIATLPHGYETVVAADGSPLSGGQKQRIALARALFGDPRLVVLDEPNSNLDQAGDAALLRALQHAKEQRITMITITQRPALLNSVDKVLLLVNGTVALFGKRQEVLQALEARGITVNSGSFGHQLQ</sequence>
<evidence type="ECO:0000256" key="7">
    <source>
        <dbReference type="ARBA" id="ARBA00023136"/>
    </source>
</evidence>
<dbReference type="PANTHER" id="PTHR43394:SF1">
    <property type="entry name" value="ATP-BINDING CASSETTE SUB-FAMILY B MEMBER 10, MITOCHONDRIAL"/>
    <property type="match status" value="1"/>
</dbReference>
<gene>
    <name evidence="12" type="ORF">C7449_103605</name>
</gene>
<dbReference type="InterPro" id="IPR017871">
    <property type="entry name" value="ABC_transporter-like_CS"/>
</dbReference>
<dbReference type="GO" id="GO:0005524">
    <property type="term" value="F:ATP binding"/>
    <property type="evidence" value="ECO:0007669"/>
    <property type="project" value="UniProtKB-KW"/>
</dbReference>
<dbReference type="InterPro" id="IPR039421">
    <property type="entry name" value="Type_1_exporter"/>
</dbReference>
<proteinExistence type="inferred from homology"/>
<dbReference type="GO" id="GO:0015421">
    <property type="term" value="F:ABC-type oligopeptide transporter activity"/>
    <property type="evidence" value="ECO:0007669"/>
    <property type="project" value="TreeGrafter"/>
</dbReference>
<dbReference type="PROSITE" id="PS50929">
    <property type="entry name" value="ABC_TM1F"/>
    <property type="match status" value="1"/>
</dbReference>
<dbReference type="SUPFAM" id="SSF52540">
    <property type="entry name" value="P-loop containing nucleoside triphosphate hydrolases"/>
    <property type="match status" value="1"/>
</dbReference>
<dbReference type="Gene3D" id="1.20.1560.10">
    <property type="entry name" value="ABC transporter type 1, transmembrane domain"/>
    <property type="match status" value="1"/>
</dbReference>
<feature type="compositionally biased region" description="Pro residues" evidence="8">
    <location>
        <begin position="94"/>
        <end position="103"/>
    </location>
</feature>
<comment type="subcellular location">
    <subcellularLocation>
        <location evidence="1">Cell membrane</location>
        <topology evidence="1">Multi-pass membrane protein</topology>
    </subcellularLocation>
</comment>
<feature type="compositionally biased region" description="Basic and acidic residues" evidence="8">
    <location>
        <begin position="21"/>
        <end position="34"/>
    </location>
</feature>
<evidence type="ECO:0000259" key="11">
    <source>
        <dbReference type="PROSITE" id="PS50929"/>
    </source>
</evidence>
<dbReference type="Gene3D" id="3.40.50.300">
    <property type="entry name" value="P-loop containing nucleotide triphosphate hydrolases"/>
    <property type="match status" value="1"/>
</dbReference>
<dbReference type="InterPro" id="IPR036640">
    <property type="entry name" value="ABC1_TM_sf"/>
</dbReference>
<dbReference type="InterPro" id="IPR027417">
    <property type="entry name" value="P-loop_NTPase"/>
</dbReference>
<feature type="compositionally biased region" description="Gly residues" evidence="8">
    <location>
        <begin position="309"/>
        <end position="319"/>
    </location>
</feature>
<dbReference type="SMART" id="SM00382">
    <property type="entry name" value="AAA"/>
    <property type="match status" value="1"/>
</dbReference>
<dbReference type="InterPro" id="IPR011527">
    <property type="entry name" value="ABC1_TM_dom"/>
</dbReference>
<dbReference type="GO" id="GO:0030253">
    <property type="term" value="P:protein secretion by the type I secretion system"/>
    <property type="evidence" value="ECO:0007669"/>
    <property type="project" value="InterPro"/>
</dbReference>
<comment type="caution">
    <text evidence="12">The sequence shown here is derived from an EMBL/GenBank/DDBJ whole genome shotgun (WGS) entry which is preliminary data.</text>
</comment>
<dbReference type="Pfam" id="PF00005">
    <property type="entry name" value="ABC_tran"/>
    <property type="match status" value="1"/>
</dbReference>
<accession>A0A2T5BC82</accession>
<dbReference type="SUPFAM" id="SSF90123">
    <property type="entry name" value="ABC transporter transmembrane region"/>
    <property type="match status" value="1"/>
</dbReference>
<keyword evidence="3 9" id="KW-0812">Transmembrane</keyword>
<dbReference type="InterPro" id="IPR010128">
    <property type="entry name" value="ATPase_T1SS_PrtD-like"/>
</dbReference>
<evidence type="ECO:0000259" key="10">
    <source>
        <dbReference type="PROSITE" id="PS50893"/>
    </source>
</evidence>
<dbReference type="InterPro" id="IPR003439">
    <property type="entry name" value="ABC_transporter-like_ATP-bd"/>
</dbReference>
<feature type="region of interest" description="Disordered" evidence="8">
    <location>
        <begin position="1"/>
        <end position="34"/>
    </location>
</feature>
<comment type="similarity">
    <text evidence="2">Belongs to the ABC transporter superfamily.</text>
</comment>
<feature type="compositionally biased region" description="Low complexity" evidence="8">
    <location>
        <begin position="243"/>
        <end position="259"/>
    </location>
</feature>
<evidence type="ECO:0000313" key="13">
    <source>
        <dbReference type="Proteomes" id="UP000241247"/>
    </source>
</evidence>
<feature type="domain" description="ABC transporter" evidence="10">
    <location>
        <begin position="654"/>
        <end position="890"/>
    </location>
</feature>
<evidence type="ECO:0000256" key="9">
    <source>
        <dbReference type="SAM" id="Phobius"/>
    </source>
</evidence>
<dbReference type="AlphaFoldDB" id="A0A2T5BC82"/>
<dbReference type="GO" id="GO:0005886">
    <property type="term" value="C:plasma membrane"/>
    <property type="evidence" value="ECO:0007669"/>
    <property type="project" value="UniProtKB-SubCell"/>
</dbReference>
<keyword evidence="5 12" id="KW-0067">ATP-binding</keyword>
<dbReference type="Pfam" id="PF00664">
    <property type="entry name" value="ABC_membrane"/>
    <property type="match status" value="1"/>
</dbReference>
<evidence type="ECO:0000256" key="6">
    <source>
        <dbReference type="ARBA" id="ARBA00022989"/>
    </source>
</evidence>
<evidence type="ECO:0000256" key="5">
    <source>
        <dbReference type="ARBA" id="ARBA00022840"/>
    </source>
</evidence>
<keyword evidence="7 9" id="KW-0472">Membrane</keyword>
<dbReference type="GO" id="GO:0030256">
    <property type="term" value="C:type I protein secretion system complex"/>
    <property type="evidence" value="ECO:0007669"/>
    <property type="project" value="InterPro"/>
</dbReference>
<feature type="transmembrane region" description="Helical" evidence="9">
    <location>
        <begin position="480"/>
        <end position="497"/>
    </location>
</feature>